<name>A0A6I6G5E4_9BACT</name>
<dbReference type="Pfam" id="PF08530">
    <property type="entry name" value="PepX_C"/>
    <property type="match status" value="1"/>
</dbReference>
<accession>A0A6I6G5E4</accession>
<dbReference type="AlphaFoldDB" id="A0A6I6G5E4"/>
<protein>
    <submittedName>
        <fullName evidence="4">CocE/NonD family hydrolase</fullName>
    </submittedName>
</protein>
<feature type="signal peptide" evidence="2">
    <location>
        <begin position="1"/>
        <end position="19"/>
    </location>
</feature>
<dbReference type="RefSeq" id="WP_157478133.1">
    <property type="nucleotide sequence ID" value="NZ_CP046566.1"/>
</dbReference>
<dbReference type="Pfam" id="PF02129">
    <property type="entry name" value="Peptidase_S15"/>
    <property type="match status" value="1"/>
</dbReference>
<dbReference type="InterPro" id="IPR013736">
    <property type="entry name" value="Xaa-Pro_dipept_C"/>
</dbReference>
<dbReference type="InterPro" id="IPR029058">
    <property type="entry name" value="AB_hydrolase_fold"/>
</dbReference>
<feature type="domain" description="Xaa-Pro dipeptidyl-peptidase C-terminal" evidence="3">
    <location>
        <begin position="359"/>
        <end position="632"/>
    </location>
</feature>
<organism evidence="4 5">
    <name type="scientific">Phnomibacter ginsenosidimutans</name>
    <dbReference type="NCBI Taxonomy" id="2676868"/>
    <lineage>
        <taxon>Bacteria</taxon>
        <taxon>Pseudomonadati</taxon>
        <taxon>Bacteroidota</taxon>
        <taxon>Chitinophagia</taxon>
        <taxon>Chitinophagales</taxon>
        <taxon>Chitinophagaceae</taxon>
        <taxon>Phnomibacter</taxon>
    </lineage>
</organism>
<sequence>MRKNFMMLLLLCIAANSWAQPFMADSAFIANNYVKQEKMIPMRDGIRLFTSIYIPKDSAERHPILLTRTPYSCAPYGVDKFRAIWNTNHGLYAMKKYIIVFQDVRGRYMSEGQFEDVRPFNPNKKGEETDEASDTYDAIDWLVKYLPGNNGKVGVFGISYPGFYSTMAAASHHPALKAVSPQAPVTDWFMGDDFHHNGAFMLFDGFEFYKGFGVPRPQPVTRYNPGYQRTEKDAYKFYLETGPLPAFNNRYLGDSIAFWNTLMKHPVYNEFWQARDARKAVNNLQPAMLVVGGTYDAEDCFGAWNLYKAIETANPRHYNKITMGPWFHGAWGGRSNGSYLGAVKFGSNTSYWYQQHVELPFFEHFLNNKPATDIAEATVFFSGSNEWKQFNEWPVKNMQEQALFFQPGGKLSFKRPAALKPTEKPEGKKAFTSYISDPANPVPHEGSTVIESRTREYMTNDQRFASARKDVLTFKTEVLKENLTLGGPVYADLMVSTDATDIDLVVKIIDEFPNNVSKATSGADTVYSGLTDMNGYQMLVRGEIMRGKFRNSFEAPEPFVPNKITRVKFYLPDVAHVFQKGHRLVIQVQSSWFPLVDRNPQTFTNIYEAKPEDFKKASIQLYHTEGVASRILLPVIPNE</sequence>
<dbReference type="InterPro" id="IPR005674">
    <property type="entry name" value="CocE/Ser_esterase"/>
</dbReference>
<keyword evidence="1 4" id="KW-0378">Hydrolase</keyword>
<dbReference type="SUPFAM" id="SSF53474">
    <property type="entry name" value="alpha/beta-Hydrolases"/>
    <property type="match status" value="1"/>
</dbReference>
<dbReference type="SMART" id="SM00939">
    <property type="entry name" value="PepX_C"/>
    <property type="match status" value="1"/>
</dbReference>
<feature type="chain" id="PRO_5026238615" evidence="2">
    <location>
        <begin position="20"/>
        <end position="639"/>
    </location>
</feature>
<keyword evidence="2" id="KW-0732">Signal</keyword>
<dbReference type="InterPro" id="IPR008979">
    <property type="entry name" value="Galactose-bd-like_sf"/>
</dbReference>
<dbReference type="NCBIfam" id="TIGR00976">
    <property type="entry name" value="CocE_NonD"/>
    <property type="match status" value="1"/>
</dbReference>
<dbReference type="EMBL" id="CP046566">
    <property type="protein sequence ID" value="QGW27916.1"/>
    <property type="molecule type" value="Genomic_DNA"/>
</dbReference>
<evidence type="ECO:0000256" key="2">
    <source>
        <dbReference type="SAM" id="SignalP"/>
    </source>
</evidence>
<keyword evidence="5" id="KW-1185">Reference proteome</keyword>
<dbReference type="SUPFAM" id="SSF49785">
    <property type="entry name" value="Galactose-binding domain-like"/>
    <property type="match status" value="1"/>
</dbReference>
<dbReference type="Gene3D" id="2.60.120.260">
    <property type="entry name" value="Galactose-binding domain-like"/>
    <property type="match status" value="1"/>
</dbReference>
<dbReference type="Gene3D" id="1.10.3020.10">
    <property type="entry name" value="alpha-amino acid ester hydrolase ( Helical cap domain)"/>
    <property type="match status" value="1"/>
</dbReference>
<dbReference type="KEGG" id="fls:GLV81_07215"/>
<evidence type="ECO:0000313" key="4">
    <source>
        <dbReference type="EMBL" id="QGW27916.1"/>
    </source>
</evidence>
<dbReference type="Gene3D" id="3.40.50.1820">
    <property type="entry name" value="alpha/beta hydrolase"/>
    <property type="match status" value="1"/>
</dbReference>
<dbReference type="InterPro" id="IPR000383">
    <property type="entry name" value="Xaa-Pro-like_dom"/>
</dbReference>
<evidence type="ECO:0000256" key="1">
    <source>
        <dbReference type="ARBA" id="ARBA00022801"/>
    </source>
</evidence>
<dbReference type="Proteomes" id="UP000426027">
    <property type="component" value="Chromosome"/>
</dbReference>
<evidence type="ECO:0000313" key="5">
    <source>
        <dbReference type="Proteomes" id="UP000426027"/>
    </source>
</evidence>
<reference evidence="4 5" key="1">
    <citation type="submission" date="2019-11" db="EMBL/GenBank/DDBJ databases">
        <authorList>
            <person name="Im W.T."/>
        </authorList>
    </citation>
    <scope>NUCLEOTIDE SEQUENCE [LARGE SCALE GENOMIC DNA]</scope>
    <source>
        <strain evidence="4 5">SB-02</strain>
    </source>
</reference>
<gene>
    <name evidence="4" type="ORF">GLV81_07215</name>
</gene>
<evidence type="ECO:0000259" key="3">
    <source>
        <dbReference type="SMART" id="SM00939"/>
    </source>
</evidence>
<dbReference type="GO" id="GO:0008239">
    <property type="term" value="F:dipeptidyl-peptidase activity"/>
    <property type="evidence" value="ECO:0007669"/>
    <property type="project" value="InterPro"/>
</dbReference>
<proteinExistence type="predicted"/>